<feature type="compositionally biased region" description="Polar residues" evidence="1">
    <location>
        <begin position="93"/>
        <end position="108"/>
    </location>
</feature>
<comment type="caution">
    <text evidence="2">The sequence shown here is derived from an EMBL/GenBank/DDBJ whole genome shotgun (WGS) entry which is preliminary data.</text>
</comment>
<proteinExistence type="predicted"/>
<name>A0AAV4LUZ9_BABCB</name>
<protein>
    <submittedName>
        <fullName evidence="2">ERCC4 domain-containing protein, putative</fullName>
    </submittedName>
</protein>
<evidence type="ECO:0000256" key="1">
    <source>
        <dbReference type="SAM" id="MobiDB-lite"/>
    </source>
</evidence>
<sequence>MVDRDGVDGRSAQMALWIPPSWHQLRPLLEKFRDAKNANLDIHTDNEQELLDGEIYNLMCREGNICTLCSNFRYRTQLHRALEAAEREAMLNTDGSQTEQSPGSSVATRASDWLMADSSDDESPVQSIASQPVTLFLIYTKDDIVSSSSDALRQRITTSVEIFRVLYPTVRLLVIMHGIRLYALHGHNSTESSQSPQREAQAPLIHNLTLDDIICSLMVEYQVDTVEAEDDVELVSDGLLNESNA</sequence>
<evidence type="ECO:0000313" key="2">
    <source>
        <dbReference type="EMBL" id="GIX62921.1"/>
    </source>
</evidence>
<dbReference type="GeneID" id="94194402"/>
<dbReference type="EMBL" id="BPLF01000002">
    <property type="protein sequence ID" value="GIX62921.1"/>
    <property type="molecule type" value="Genomic_DNA"/>
</dbReference>
<evidence type="ECO:0000313" key="3">
    <source>
        <dbReference type="Proteomes" id="UP001497744"/>
    </source>
</evidence>
<dbReference type="Proteomes" id="UP001497744">
    <property type="component" value="Unassembled WGS sequence"/>
</dbReference>
<keyword evidence="3" id="KW-1185">Reference proteome</keyword>
<dbReference type="AlphaFoldDB" id="A0AAV4LUZ9"/>
<gene>
    <name evidence="2" type="ORF">BcabD6B2_23560</name>
</gene>
<organism evidence="2 3">
    <name type="scientific">Babesia caballi</name>
    <dbReference type="NCBI Taxonomy" id="5871"/>
    <lineage>
        <taxon>Eukaryota</taxon>
        <taxon>Sar</taxon>
        <taxon>Alveolata</taxon>
        <taxon>Apicomplexa</taxon>
        <taxon>Aconoidasida</taxon>
        <taxon>Piroplasmida</taxon>
        <taxon>Babesiidae</taxon>
        <taxon>Babesia</taxon>
    </lineage>
</organism>
<feature type="region of interest" description="Disordered" evidence="1">
    <location>
        <begin position="89"/>
        <end position="108"/>
    </location>
</feature>
<dbReference type="RefSeq" id="XP_067714990.1">
    <property type="nucleotide sequence ID" value="XM_067858889.1"/>
</dbReference>
<reference evidence="2 3" key="1">
    <citation type="submission" date="2021-06" db="EMBL/GenBank/DDBJ databases">
        <title>Genome sequence of Babesia caballi.</title>
        <authorList>
            <person name="Yamagishi J."/>
            <person name="Kidaka T."/>
            <person name="Ochi A."/>
        </authorList>
    </citation>
    <scope>NUCLEOTIDE SEQUENCE [LARGE SCALE GENOMIC DNA]</scope>
    <source>
        <strain evidence="2">USDA-D6B2</strain>
    </source>
</reference>
<accession>A0AAV4LUZ9</accession>